<dbReference type="Pfam" id="PF00069">
    <property type="entry name" value="Pkinase"/>
    <property type="match status" value="1"/>
</dbReference>
<dbReference type="PROSITE" id="PS50011">
    <property type="entry name" value="PROTEIN_KINASE_DOM"/>
    <property type="match status" value="1"/>
</dbReference>
<dbReference type="InterPro" id="IPR011009">
    <property type="entry name" value="Kinase-like_dom_sf"/>
</dbReference>
<protein>
    <recommendedName>
        <fullName evidence="1">non-specific serine/threonine protein kinase</fullName>
        <ecNumber evidence="1">2.7.11.1</ecNumber>
    </recommendedName>
</protein>
<evidence type="ECO:0000313" key="8">
    <source>
        <dbReference type="Proteomes" id="UP001642540"/>
    </source>
</evidence>
<feature type="domain" description="Protein kinase" evidence="6">
    <location>
        <begin position="19"/>
        <end position="293"/>
    </location>
</feature>
<accession>A0ABP1Q122</accession>
<dbReference type="Gene3D" id="1.10.510.10">
    <property type="entry name" value="Transferase(Phosphotransferase) domain 1"/>
    <property type="match status" value="1"/>
</dbReference>
<keyword evidence="8" id="KW-1185">Reference proteome</keyword>
<keyword evidence="2 4" id="KW-0547">Nucleotide-binding</keyword>
<gene>
    <name evidence="7" type="ORF">ODALV1_LOCUS6110</name>
</gene>
<reference evidence="7 8" key="1">
    <citation type="submission" date="2024-08" db="EMBL/GenBank/DDBJ databases">
        <authorList>
            <person name="Cucini C."/>
            <person name="Frati F."/>
        </authorList>
    </citation>
    <scope>NUCLEOTIDE SEQUENCE [LARGE SCALE GENOMIC DNA]</scope>
</reference>
<name>A0ABP1Q122_9HEXA</name>
<dbReference type="InterPro" id="IPR000719">
    <property type="entry name" value="Prot_kinase_dom"/>
</dbReference>
<keyword evidence="5" id="KW-0723">Serine/threonine-protein kinase</keyword>
<dbReference type="CDD" id="cd14016">
    <property type="entry name" value="STKc_CK1"/>
    <property type="match status" value="1"/>
</dbReference>
<evidence type="ECO:0000256" key="3">
    <source>
        <dbReference type="ARBA" id="ARBA00022840"/>
    </source>
</evidence>
<feature type="binding site" evidence="4">
    <location>
        <position position="48"/>
    </location>
    <ligand>
        <name>ATP</name>
        <dbReference type="ChEBI" id="CHEBI:30616"/>
    </ligand>
</feature>
<dbReference type="InterPro" id="IPR050235">
    <property type="entry name" value="CK1_Ser-Thr_kinase"/>
</dbReference>
<evidence type="ECO:0000256" key="5">
    <source>
        <dbReference type="RuleBase" id="RU000304"/>
    </source>
</evidence>
<dbReference type="PANTHER" id="PTHR11909">
    <property type="entry name" value="CASEIN KINASE-RELATED"/>
    <property type="match status" value="1"/>
</dbReference>
<keyword evidence="3 4" id="KW-0067">ATP-binding</keyword>
<evidence type="ECO:0000313" key="7">
    <source>
        <dbReference type="EMBL" id="CAL8085427.1"/>
    </source>
</evidence>
<comment type="caution">
    <text evidence="7">The sequence shown here is derived from an EMBL/GenBank/DDBJ whole genome shotgun (WGS) entry which is preliminary data.</text>
</comment>
<evidence type="ECO:0000256" key="4">
    <source>
        <dbReference type="PROSITE-ProRule" id="PRU10141"/>
    </source>
</evidence>
<dbReference type="InterPro" id="IPR008271">
    <property type="entry name" value="Ser/Thr_kinase_AS"/>
</dbReference>
<dbReference type="SMART" id="SM00220">
    <property type="entry name" value="S_TKc"/>
    <property type="match status" value="1"/>
</dbReference>
<evidence type="ECO:0000256" key="2">
    <source>
        <dbReference type="ARBA" id="ARBA00022741"/>
    </source>
</evidence>
<sequence>MAGPSKLILGPPVGGARRFKIQHKIGSGTFGEIHVGIDNSTGQQVAIKLENVKTLHPTLQYESRVYRYLQGGIGIPNLKWCGPLERSSSSVRHTMMVMELLGPCLEELFDHCDRRFSVKTVLMLADQMFQRLEYIHSRSFIHRDIKPDNFLMGVGLNHNKLYIIDFGLSKKYRDSKTKHHIPYRQDKNLTGTARYASLNAHQGIEQGRRDDMESIGYVLLYFLRGSLPWQGIRARSRKQKYDRIKERKMSTSIDDLCKDLPPEFVMYLAYCRGLRFDEAPDYIFVRQMFRTLFRSRSYQFDFDYDWASLNEEGEKIKAKKPRLELAPVKVETVTGKDEGN</sequence>
<keyword evidence="5" id="KW-0808">Transferase</keyword>
<comment type="similarity">
    <text evidence="5">Belongs to the protein kinase superfamily.</text>
</comment>
<evidence type="ECO:0000256" key="1">
    <source>
        <dbReference type="ARBA" id="ARBA00012513"/>
    </source>
</evidence>
<dbReference type="Proteomes" id="UP001642540">
    <property type="component" value="Unassembled WGS sequence"/>
</dbReference>
<organism evidence="7 8">
    <name type="scientific">Orchesella dallaii</name>
    <dbReference type="NCBI Taxonomy" id="48710"/>
    <lineage>
        <taxon>Eukaryota</taxon>
        <taxon>Metazoa</taxon>
        <taxon>Ecdysozoa</taxon>
        <taxon>Arthropoda</taxon>
        <taxon>Hexapoda</taxon>
        <taxon>Collembola</taxon>
        <taxon>Entomobryomorpha</taxon>
        <taxon>Entomobryoidea</taxon>
        <taxon>Orchesellidae</taxon>
        <taxon>Orchesellinae</taxon>
        <taxon>Orchesella</taxon>
    </lineage>
</organism>
<dbReference type="InterPro" id="IPR017441">
    <property type="entry name" value="Protein_kinase_ATP_BS"/>
</dbReference>
<dbReference type="PROSITE" id="PS00108">
    <property type="entry name" value="PROTEIN_KINASE_ST"/>
    <property type="match status" value="1"/>
</dbReference>
<dbReference type="SUPFAM" id="SSF56112">
    <property type="entry name" value="Protein kinase-like (PK-like)"/>
    <property type="match status" value="1"/>
</dbReference>
<dbReference type="EMBL" id="CAXLJM020000019">
    <property type="protein sequence ID" value="CAL8085427.1"/>
    <property type="molecule type" value="Genomic_DNA"/>
</dbReference>
<proteinExistence type="inferred from homology"/>
<dbReference type="EC" id="2.7.11.1" evidence="1"/>
<evidence type="ECO:0000259" key="6">
    <source>
        <dbReference type="PROSITE" id="PS50011"/>
    </source>
</evidence>
<dbReference type="PROSITE" id="PS00107">
    <property type="entry name" value="PROTEIN_KINASE_ATP"/>
    <property type="match status" value="1"/>
</dbReference>
<keyword evidence="5" id="KW-0418">Kinase</keyword>